<evidence type="ECO:0000256" key="6">
    <source>
        <dbReference type="ARBA" id="ARBA00022840"/>
    </source>
</evidence>
<feature type="short sequence motif" description="'HIGH' region" evidence="9">
    <location>
        <begin position="14"/>
        <end position="24"/>
    </location>
</feature>
<comment type="function">
    <text evidence="1 9">Is required not only for elongation of protein synthesis but also for the initiation of all mRNA translation through initiator tRNA(fMet) aminoacylation.</text>
</comment>
<feature type="compositionally biased region" description="Basic and acidic residues" evidence="10">
    <location>
        <begin position="526"/>
        <end position="549"/>
    </location>
</feature>
<keyword evidence="3 9" id="KW-0963">Cytoplasm</keyword>
<keyword evidence="14" id="KW-1185">Reference proteome</keyword>
<dbReference type="PRINTS" id="PR01041">
    <property type="entry name" value="TRNASYNTHMET"/>
</dbReference>
<dbReference type="AlphaFoldDB" id="A0A6I3KGJ5"/>
<evidence type="ECO:0000259" key="11">
    <source>
        <dbReference type="Pfam" id="PF09334"/>
    </source>
</evidence>
<keyword evidence="4 9" id="KW-0436">Ligase</keyword>
<name>A0A6I3KGJ5_9HYPH</name>
<feature type="short sequence motif" description="'KMSKS' region" evidence="9">
    <location>
        <begin position="309"/>
        <end position="313"/>
    </location>
</feature>
<dbReference type="SUPFAM" id="SSF47323">
    <property type="entry name" value="Anticodon-binding domain of a subclass of class I aminoacyl-tRNA synthetases"/>
    <property type="match status" value="1"/>
</dbReference>
<dbReference type="Gene3D" id="2.170.220.10">
    <property type="match status" value="1"/>
</dbReference>
<dbReference type="Pfam" id="PF19303">
    <property type="entry name" value="Anticodon_3"/>
    <property type="match status" value="1"/>
</dbReference>
<comment type="subcellular location">
    <subcellularLocation>
        <location evidence="2 9">Cytoplasm</location>
    </subcellularLocation>
</comment>
<dbReference type="SUPFAM" id="SSF52374">
    <property type="entry name" value="Nucleotidylyl transferase"/>
    <property type="match status" value="1"/>
</dbReference>
<dbReference type="PANTHER" id="PTHR43326">
    <property type="entry name" value="METHIONYL-TRNA SYNTHETASE"/>
    <property type="match status" value="1"/>
</dbReference>
<dbReference type="CDD" id="cd07957">
    <property type="entry name" value="Anticodon_Ia_Met"/>
    <property type="match status" value="1"/>
</dbReference>
<evidence type="ECO:0000256" key="5">
    <source>
        <dbReference type="ARBA" id="ARBA00022741"/>
    </source>
</evidence>
<feature type="domain" description="Methionyl-tRNA synthetase anticodon-binding" evidence="12">
    <location>
        <begin position="384"/>
        <end position="517"/>
    </location>
</feature>
<comment type="caution">
    <text evidence="9">Lacks conserved residue(s) required for the propagation of feature annotation.</text>
</comment>
<evidence type="ECO:0000256" key="7">
    <source>
        <dbReference type="ARBA" id="ARBA00022917"/>
    </source>
</evidence>
<dbReference type="InterPro" id="IPR033911">
    <property type="entry name" value="MetRS_core"/>
</dbReference>
<feature type="domain" description="Methionyl/Leucyl tRNA synthetase" evidence="11">
    <location>
        <begin position="156"/>
        <end position="372"/>
    </location>
</feature>
<dbReference type="FunFam" id="2.170.220.10:FF:000002">
    <property type="entry name" value="Methionine--tRNA ligase"/>
    <property type="match status" value="1"/>
</dbReference>
<dbReference type="EC" id="6.1.1.10" evidence="9"/>
<reference evidence="13 14" key="1">
    <citation type="submission" date="2019-11" db="EMBL/GenBank/DDBJ databases">
        <title>Identification of a novel strain.</title>
        <authorList>
            <person name="Xu Q."/>
            <person name="Wang G."/>
        </authorList>
    </citation>
    <scope>NUCLEOTIDE SEQUENCE [LARGE SCALE GENOMIC DNA]</scope>
    <source>
        <strain evidence="14">xq</strain>
    </source>
</reference>
<dbReference type="InterPro" id="IPR014729">
    <property type="entry name" value="Rossmann-like_a/b/a_fold"/>
</dbReference>
<evidence type="ECO:0000256" key="2">
    <source>
        <dbReference type="ARBA" id="ARBA00004496"/>
    </source>
</evidence>
<evidence type="ECO:0000256" key="8">
    <source>
        <dbReference type="ARBA" id="ARBA00023146"/>
    </source>
</evidence>
<dbReference type="InterPro" id="IPR009080">
    <property type="entry name" value="tRNAsynth_Ia_anticodon-bd"/>
</dbReference>
<dbReference type="HAMAP" id="MF_01228">
    <property type="entry name" value="Met_tRNA_synth_type2"/>
    <property type="match status" value="1"/>
</dbReference>
<dbReference type="NCBIfam" id="TIGR00398">
    <property type="entry name" value="metG"/>
    <property type="match status" value="1"/>
</dbReference>
<dbReference type="GO" id="GO:0006431">
    <property type="term" value="P:methionyl-tRNA aminoacylation"/>
    <property type="evidence" value="ECO:0007669"/>
    <property type="project" value="UniProtKB-UniRule"/>
</dbReference>
<keyword evidence="8 9" id="KW-0030">Aminoacyl-tRNA synthetase</keyword>
<evidence type="ECO:0000256" key="9">
    <source>
        <dbReference type="HAMAP-Rule" id="MF_01228"/>
    </source>
</evidence>
<gene>
    <name evidence="9" type="primary">metG</name>
    <name evidence="13" type="ORF">GIW81_01985</name>
</gene>
<protein>
    <recommendedName>
        <fullName evidence="9">Methionine--tRNA ligase</fullName>
        <ecNumber evidence="9">6.1.1.10</ecNumber>
    </recommendedName>
    <alternativeName>
        <fullName evidence="9">Methionyl-tRNA synthetase</fullName>
        <shortName evidence="9">MetRS</shortName>
    </alternativeName>
</protein>
<evidence type="ECO:0000256" key="3">
    <source>
        <dbReference type="ARBA" id="ARBA00022490"/>
    </source>
</evidence>
<evidence type="ECO:0000256" key="10">
    <source>
        <dbReference type="SAM" id="MobiDB-lite"/>
    </source>
</evidence>
<comment type="catalytic activity">
    <reaction evidence="9">
        <text>tRNA(Met) + L-methionine + ATP = L-methionyl-tRNA(Met) + AMP + diphosphate</text>
        <dbReference type="Rhea" id="RHEA:13481"/>
        <dbReference type="Rhea" id="RHEA-COMP:9667"/>
        <dbReference type="Rhea" id="RHEA-COMP:9698"/>
        <dbReference type="ChEBI" id="CHEBI:30616"/>
        <dbReference type="ChEBI" id="CHEBI:33019"/>
        <dbReference type="ChEBI" id="CHEBI:57844"/>
        <dbReference type="ChEBI" id="CHEBI:78442"/>
        <dbReference type="ChEBI" id="CHEBI:78530"/>
        <dbReference type="ChEBI" id="CHEBI:456215"/>
        <dbReference type="EC" id="6.1.1.10"/>
    </reaction>
</comment>
<evidence type="ECO:0000313" key="13">
    <source>
        <dbReference type="EMBL" id="MTD93100.1"/>
    </source>
</evidence>
<dbReference type="RefSeq" id="WP_154737671.1">
    <property type="nucleotide sequence ID" value="NZ_WMBQ01000001.1"/>
</dbReference>
<comment type="caution">
    <text evidence="13">The sequence shown here is derived from an EMBL/GenBank/DDBJ whole genome shotgun (WGS) entry which is preliminary data.</text>
</comment>
<dbReference type="InterPro" id="IPR023457">
    <property type="entry name" value="Met-tRNA_synth_2"/>
</dbReference>
<evidence type="ECO:0000256" key="1">
    <source>
        <dbReference type="ARBA" id="ARBA00003314"/>
    </source>
</evidence>
<sequence length="549" mass="61733">MSGRPKFYITTAISYPNGQPHIGHAYEAIATDAIARFERLDGKDVYFLTGTDEHGLKMKQTALKEGLTPRELADRNSKRFREMAGLLGLSNDDFIRTTEPRHYQASEEIWRRMEKSGDIFLQKYAGWYSVRDEAYYNETETTLGDDGVRRGPQGTPVEWTEEETYFFRLSAYQDKLLAHYDANPDFILPPERRNEVTSFVRGGLEDLSISRTTLDWGIPVPEPKRTDGKNSPPHVMYVWVDALTNYITGVGFPDEKSELWHFWPADVHVIGKDILRFHAVYWPAFLMSAGLELPKRVFSHGFVLSKGEKMSKSVGNVVDPFDLVHAYGLEQVRYFFLREVNFGQDGNYSPEAIANRINADLANDLGNLAQRSLSMINKNCGARVPEPGEFAAADKAILAAADGLYAKAREAMDKQAVTRYLDAVWAVVADANRYFAGEEPWAKKKTDPKRMETILYVTAEVVRQIAILATPVTPHAAEKLLDYLGQDDDAHTFKALGEAGRLKPGTVLPEPQGVFPRYVAPEAEPPAEKPPKPEKQKKAPKDKAPKDEA</sequence>
<keyword evidence="5 9" id="KW-0547">Nucleotide-binding</keyword>
<dbReference type="InterPro" id="IPR001412">
    <property type="entry name" value="aa-tRNA-synth_I_CS"/>
</dbReference>
<dbReference type="Proteomes" id="UP000440694">
    <property type="component" value="Unassembled WGS sequence"/>
</dbReference>
<dbReference type="NCBIfam" id="NF008900">
    <property type="entry name" value="PRK12267.1"/>
    <property type="match status" value="1"/>
</dbReference>
<dbReference type="EMBL" id="WMBQ01000001">
    <property type="protein sequence ID" value="MTD93100.1"/>
    <property type="molecule type" value="Genomic_DNA"/>
</dbReference>
<feature type="domain" description="Methionyl/Leucyl tRNA synthetase" evidence="11">
    <location>
        <begin position="8"/>
        <end position="140"/>
    </location>
</feature>
<dbReference type="GO" id="GO:0005524">
    <property type="term" value="F:ATP binding"/>
    <property type="evidence" value="ECO:0007669"/>
    <property type="project" value="UniProtKB-UniRule"/>
</dbReference>
<accession>A0A6I3KGJ5</accession>
<dbReference type="InterPro" id="IPR015413">
    <property type="entry name" value="Methionyl/Leucyl_tRNA_Synth"/>
</dbReference>
<evidence type="ECO:0000313" key="14">
    <source>
        <dbReference type="Proteomes" id="UP000440694"/>
    </source>
</evidence>
<evidence type="ECO:0000259" key="12">
    <source>
        <dbReference type="Pfam" id="PF19303"/>
    </source>
</evidence>
<evidence type="ECO:0000256" key="4">
    <source>
        <dbReference type="ARBA" id="ARBA00022598"/>
    </source>
</evidence>
<dbReference type="PROSITE" id="PS00178">
    <property type="entry name" value="AA_TRNA_LIGASE_I"/>
    <property type="match status" value="1"/>
</dbReference>
<dbReference type="PANTHER" id="PTHR43326:SF1">
    <property type="entry name" value="METHIONINE--TRNA LIGASE, MITOCHONDRIAL"/>
    <property type="match status" value="1"/>
</dbReference>
<dbReference type="GO" id="GO:0005737">
    <property type="term" value="C:cytoplasm"/>
    <property type="evidence" value="ECO:0007669"/>
    <property type="project" value="UniProtKB-SubCell"/>
</dbReference>
<dbReference type="Pfam" id="PF09334">
    <property type="entry name" value="tRNA-synt_1g"/>
    <property type="match status" value="2"/>
</dbReference>
<organism evidence="13 14">
    <name type="scientific">Hyphomicrobium album</name>
    <dbReference type="NCBI Taxonomy" id="2665159"/>
    <lineage>
        <taxon>Bacteria</taxon>
        <taxon>Pseudomonadati</taxon>
        <taxon>Pseudomonadota</taxon>
        <taxon>Alphaproteobacteria</taxon>
        <taxon>Hyphomicrobiales</taxon>
        <taxon>Hyphomicrobiaceae</taxon>
        <taxon>Hyphomicrobium</taxon>
    </lineage>
</organism>
<comment type="subunit">
    <text evidence="9">Monomer.</text>
</comment>
<keyword evidence="7 9" id="KW-0648">Protein biosynthesis</keyword>
<dbReference type="CDD" id="cd00814">
    <property type="entry name" value="MetRS_core"/>
    <property type="match status" value="1"/>
</dbReference>
<proteinExistence type="inferred from homology"/>
<dbReference type="Gene3D" id="3.40.50.620">
    <property type="entry name" value="HUPs"/>
    <property type="match status" value="1"/>
</dbReference>
<comment type="similarity">
    <text evidence="9">Belongs to the class-I aminoacyl-tRNA synthetase family. MetG type 2B subfamily.</text>
</comment>
<keyword evidence="6 9" id="KW-0067">ATP-binding</keyword>
<dbReference type="Gene3D" id="1.10.730.10">
    <property type="entry name" value="Isoleucyl-tRNA Synthetase, Domain 1"/>
    <property type="match status" value="1"/>
</dbReference>
<dbReference type="GO" id="GO:0004825">
    <property type="term" value="F:methionine-tRNA ligase activity"/>
    <property type="evidence" value="ECO:0007669"/>
    <property type="project" value="UniProtKB-UniRule"/>
</dbReference>
<feature type="region of interest" description="Disordered" evidence="10">
    <location>
        <begin position="502"/>
        <end position="549"/>
    </location>
</feature>
<dbReference type="InterPro" id="IPR041872">
    <property type="entry name" value="Anticodon_Met"/>
</dbReference>
<dbReference type="InterPro" id="IPR014758">
    <property type="entry name" value="Met-tRNA_synth"/>
</dbReference>